<evidence type="ECO:0000259" key="1">
    <source>
        <dbReference type="Pfam" id="PF08241"/>
    </source>
</evidence>
<keyword evidence="3" id="KW-1185">Reference proteome</keyword>
<comment type="caution">
    <text evidence="2">The sequence shown here is derived from an EMBL/GenBank/DDBJ whole genome shotgun (WGS) entry which is preliminary data.</text>
</comment>
<accession>A0ABW4G5R2</accession>
<gene>
    <name evidence="2" type="ORF">ACFSJ0_13705</name>
</gene>
<feature type="domain" description="Methyltransferase type 11" evidence="1">
    <location>
        <begin position="44"/>
        <end position="138"/>
    </location>
</feature>
<evidence type="ECO:0000313" key="2">
    <source>
        <dbReference type="EMBL" id="MFD1538103.1"/>
    </source>
</evidence>
<dbReference type="Proteomes" id="UP001597097">
    <property type="component" value="Unassembled WGS sequence"/>
</dbReference>
<dbReference type="RefSeq" id="WP_219531162.1">
    <property type="nucleotide sequence ID" value="NZ_JAHKRM010000010.1"/>
</dbReference>
<sequence>MQDLSEFQHPRFARMYERLSAEAERNGMAGLRRRLLSGLSGRVVEVGAGNGMNFPHYPPQVREVVAVEPEDHLRALAERAAAPAPVPVTVVRGHAGALPYDAGSFDAAVVSLVLCSVPDQAVVLAEVRRVLKPGGELRFFEHVRSANPVRGVLQDLITPLWRLMAGDCRPNRDTAAAIRGAGFVIEDIDRFVHKATPKSPAMAHILGLARRP</sequence>
<dbReference type="InterPro" id="IPR013216">
    <property type="entry name" value="Methyltransf_11"/>
</dbReference>
<evidence type="ECO:0000313" key="3">
    <source>
        <dbReference type="Proteomes" id="UP001597097"/>
    </source>
</evidence>
<organism evidence="2 3">
    <name type="scientific">Nonomuraea guangzhouensis</name>
    <dbReference type="NCBI Taxonomy" id="1291555"/>
    <lineage>
        <taxon>Bacteria</taxon>
        <taxon>Bacillati</taxon>
        <taxon>Actinomycetota</taxon>
        <taxon>Actinomycetes</taxon>
        <taxon>Streptosporangiales</taxon>
        <taxon>Streptosporangiaceae</taxon>
        <taxon>Nonomuraea</taxon>
    </lineage>
</organism>
<dbReference type="EC" id="2.1.1.-" evidence="2"/>
<dbReference type="EMBL" id="JBHUCM010000012">
    <property type="protein sequence ID" value="MFD1538103.1"/>
    <property type="molecule type" value="Genomic_DNA"/>
</dbReference>
<keyword evidence="2" id="KW-0489">Methyltransferase</keyword>
<dbReference type="Pfam" id="PF08241">
    <property type="entry name" value="Methyltransf_11"/>
    <property type="match status" value="1"/>
</dbReference>
<dbReference type="CDD" id="cd02440">
    <property type="entry name" value="AdoMet_MTases"/>
    <property type="match status" value="1"/>
</dbReference>
<proteinExistence type="predicted"/>
<dbReference type="InterPro" id="IPR052356">
    <property type="entry name" value="Thiol_S-MT"/>
</dbReference>
<name>A0ABW4G5R2_9ACTN</name>
<keyword evidence="2" id="KW-0808">Transferase</keyword>
<dbReference type="GO" id="GO:0032259">
    <property type="term" value="P:methylation"/>
    <property type="evidence" value="ECO:0007669"/>
    <property type="project" value="UniProtKB-KW"/>
</dbReference>
<reference evidence="3" key="1">
    <citation type="journal article" date="2019" name="Int. J. Syst. Evol. Microbiol.">
        <title>The Global Catalogue of Microorganisms (GCM) 10K type strain sequencing project: providing services to taxonomists for standard genome sequencing and annotation.</title>
        <authorList>
            <consortium name="The Broad Institute Genomics Platform"/>
            <consortium name="The Broad Institute Genome Sequencing Center for Infectious Disease"/>
            <person name="Wu L."/>
            <person name="Ma J."/>
        </authorList>
    </citation>
    <scope>NUCLEOTIDE SEQUENCE [LARGE SCALE GENOMIC DNA]</scope>
    <source>
        <strain evidence="3">CGMCC 1.15399</strain>
    </source>
</reference>
<dbReference type="PANTHER" id="PTHR45036:SF1">
    <property type="entry name" value="METHYLTRANSFERASE LIKE 7A"/>
    <property type="match status" value="1"/>
</dbReference>
<protein>
    <submittedName>
        <fullName evidence="2">Class I SAM-dependent methyltransferase</fullName>
        <ecNumber evidence="2">2.1.1.-</ecNumber>
    </submittedName>
</protein>
<dbReference type="GO" id="GO:0008168">
    <property type="term" value="F:methyltransferase activity"/>
    <property type="evidence" value="ECO:0007669"/>
    <property type="project" value="UniProtKB-KW"/>
</dbReference>
<dbReference type="PANTHER" id="PTHR45036">
    <property type="entry name" value="METHYLTRANSFERASE LIKE 7B"/>
    <property type="match status" value="1"/>
</dbReference>